<dbReference type="Gene3D" id="3.40.50.720">
    <property type="entry name" value="NAD(P)-binding Rossmann-like Domain"/>
    <property type="match status" value="1"/>
</dbReference>
<sequence length="276" mass="31280">MNLEMESKSRCKVCVTGGAGYIGSALVHSLLQNGYTVHATLRNLDAEERLHLFEADIYRPQEFEEAIQGCVYVFHLATPIYDTSGYKYNDKIKATISAVKKIVDVCIQSRTVKRLIYTASVVAASPLKDDGSGYKTTMDESCWTPFHINVPYSNDFVKEYTEAKTRAEQEILKIGEDEANELEVVTLSCGLVGGRETPMVNGRFLCSSSYITSAEMAKYYQENYPQFHLKQEYFEGPKRDIKWGSRKLEDEGFSYKHDAKTILDDCIEYARRSGNI</sequence>
<accession>A0A118JT63</accession>
<evidence type="ECO:0000313" key="4">
    <source>
        <dbReference type="EMBL" id="KVH89065.1"/>
    </source>
</evidence>
<comment type="caution">
    <text evidence="4">The sequence shown here is derived from an EMBL/GenBank/DDBJ whole genome shotgun (WGS) entry which is preliminary data.</text>
</comment>
<dbReference type="PANTHER" id="PTHR10366:SF696">
    <property type="entry name" value="OS07G0601900 PROTEIN"/>
    <property type="match status" value="1"/>
</dbReference>
<dbReference type="EMBL" id="LEKV01005314">
    <property type="protein sequence ID" value="KVH89065.1"/>
    <property type="molecule type" value="Genomic_DNA"/>
</dbReference>
<dbReference type="InterPro" id="IPR036291">
    <property type="entry name" value="NAD(P)-bd_dom_sf"/>
</dbReference>
<dbReference type="InterPro" id="IPR050425">
    <property type="entry name" value="NAD(P)_dehydrat-like"/>
</dbReference>
<evidence type="ECO:0000259" key="3">
    <source>
        <dbReference type="Pfam" id="PF01370"/>
    </source>
</evidence>
<evidence type="ECO:0000256" key="1">
    <source>
        <dbReference type="ARBA" id="ARBA00022857"/>
    </source>
</evidence>
<dbReference type="STRING" id="59895.A0A118JT63"/>
<feature type="domain" description="NAD-dependent epimerase/dehydratase" evidence="3">
    <location>
        <begin position="13"/>
        <end position="153"/>
    </location>
</feature>
<dbReference type="Proteomes" id="UP000243975">
    <property type="component" value="Unassembled WGS sequence"/>
</dbReference>
<name>A0A118JT63_CYNCS</name>
<keyword evidence="1" id="KW-0521">NADP</keyword>
<protein>
    <submittedName>
        <fullName evidence="4">NAD-dependent epimerase/dehydratase</fullName>
    </submittedName>
</protein>
<dbReference type="Gramene" id="KVH89065">
    <property type="protein sequence ID" value="KVH89065"/>
    <property type="gene ID" value="Ccrd_008958"/>
</dbReference>
<dbReference type="SUPFAM" id="SSF51735">
    <property type="entry name" value="NAD(P)-binding Rossmann-fold domains"/>
    <property type="match status" value="1"/>
</dbReference>
<reference evidence="4 5" key="1">
    <citation type="journal article" date="2016" name="Sci. Rep.">
        <title>The genome sequence of the outbreeding globe artichoke constructed de novo incorporating a phase-aware low-pass sequencing strategy of F1 progeny.</title>
        <authorList>
            <person name="Scaglione D."/>
            <person name="Reyes-Chin-Wo S."/>
            <person name="Acquadro A."/>
            <person name="Froenicke L."/>
            <person name="Portis E."/>
            <person name="Beitel C."/>
            <person name="Tirone M."/>
            <person name="Mauro R."/>
            <person name="Lo Monaco A."/>
            <person name="Mauromicale G."/>
            <person name="Faccioli P."/>
            <person name="Cattivelli L."/>
            <person name="Rieseberg L."/>
            <person name="Michelmore R."/>
            <person name="Lanteri S."/>
        </authorList>
    </citation>
    <scope>NUCLEOTIDE SEQUENCE [LARGE SCALE GENOMIC DNA]</scope>
    <source>
        <strain evidence="4">2C</strain>
    </source>
</reference>
<keyword evidence="5" id="KW-1185">Reference proteome</keyword>
<gene>
    <name evidence="4" type="ORF">Ccrd_008958</name>
</gene>
<dbReference type="AlphaFoldDB" id="A0A118JT63"/>
<evidence type="ECO:0000256" key="2">
    <source>
        <dbReference type="ARBA" id="ARBA00023002"/>
    </source>
</evidence>
<evidence type="ECO:0000313" key="5">
    <source>
        <dbReference type="Proteomes" id="UP000243975"/>
    </source>
</evidence>
<dbReference type="Pfam" id="PF01370">
    <property type="entry name" value="Epimerase"/>
    <property type="match status" value="1"/>
</dbReference>
<dbReference type="PANTHER" id="PTHR10366">
    <property type="entry name" value="NAD DEPENDENT EPIMERASE/DEHYDRATASE"/>
    <property type="match status" value="1"/>
</dbReference>
<dbReference type="GO" id="GO:0016616">
    <property type="term" value="F:oxidoreductase activity, acting on the CH-OH group of donors, NAD or NADP as acceptor"/>
    <property type="evidence" value="ECO:0007669"/>
    <property type="project" value="TreeGrafter"/>
</dbReference>
<keyword evidence="2" id="KW-0560">Oxidoreductase</keyword>
<proteinExistence type="predicted"/>
<organism evidence="4 5">
    <name type="scientific">Cynara cardunculus var. scolymus</name>
    <name type="common">Globe artichoke</name>
    <name type="synonym">Cynara scolymus</name>
    <dbReference type="NCBI Taxonomy" id="59895"/>
    <lineage>
        <taxon>Eukaryota</taxon>
        <taxon>Viridiplantae</taxon>
        <taxon>Streptophyta</taxon>
        <taxon>Embryophyta</taxon>
        <taxon>Tracheophyta</taxon>
        <taxon>Spermatophyta</taxon>
        <taxon>Magnoliopsida</taxon>
        <taxon>eudicotyledons</taxon>
        <taxon>Gunneridae</taxon>
        <taxon>Pentapetalae</taxon>
        <taxon>asterids</taxon>
        <taxon>campanulids</taxon>
        <taxon>Asterales</taxon>
        <taxon>Asteraceae</taxon>
        <taxon>Carduoideae</taxon>
        <taxon>Cardueae</taxon>
        <taxon>Carduinae</taxon>
        <taxon>Cynara</taxon>
    </lineage>
</organism>
<dbReference type="OMA" id="HYLESKP"/>
<dbReference type="InterPro" id="IPR001509">
    <property type="entry name" value="Epimerase_deHydtase"/>
</dbReference>